<sequence>MSKALIVVDMQNDFIDGSLGTKEAQAIVSNVAKKIKEYKDAGRQVIFTRDTHFENYLETYEGKHLPVVHCVKDTIGWQISDKLDFDIDNDILIDKPTFGWLNWKDFGFESVEICGLCTDICVVSNALIIRANYPEIDITVDASCCAGVTPNTHKAALATMKMCQIEVIGE</sequence>
<dbReference type="EMBL" id="BK015714">
    <property type="protein sequence ID" value="DAE21594.1"/>
    <property type="molecule type" value="Genomic_DNA"/>
</dbReference>
<evidence type="ECO:0000256" key="5">
    <source>
        <dbReference type="ARBA" id="ARBA00037900"/>
    </source>
</evidence>
<evidence type="ECO:0000256" key="3">
    <source>
        <dbReference type="ARBA" id="ARBA00022723"/>
    </source>
</evidence>
<dbReference type="GO" id="GO:0008936">
    <property type="term" value="F:nicotinamidase activity"/>
    <property type="evidence" value="ECO:0007669"/>
    <property type="project" value="UniProtKB-EC"/>
</dbReference>
<accession>A0A8S5QRF9</accession>
<comment type="similarity">
    <text evidence="1">Belongs to the isochorismatase family.</text>
</comment>
<feature type="domain" description="Isochorismatase-like" evidence="8">
    <location>
        <begin position="4"/>
        <end position="168"/>
    </location>
</feature>
<evidence type="ECO:0000256" key="1">
    <source>
        <dbReference type="ARBA" id="ARBA00006336"/>
    </source>
</evidence>
<dbReference type="GO" id="GO:0019363">
    <property type="term" value="P:pyridine nucleotide biosynthetic process"/>
    <property type="evidence" value="ECO:0007669"/>
    <property type="project" value="UniProtKB-KW"/>
</dbReference>
<dbReference type="CDD" id="cd00431">
    <property type="entry name" value="cysteine_hydrolases"/>
    <property type="match status" value="1"/>
</dbReference>
<keyword evidence="3" id="KW-0479">Metal-binding</keyword>
<evidence type="ECO:0000313" key="9">
    <source>
        <dbReference type="EMBL" id="DAE21594.1"/>
    </source>
</evidence>
<dbReference type="SUPFAM" id="SSF52499">
    <property type="entry name" value="Isochorismatase-like hydrolases"/>
    <property type="match status" value="1"/>
</dbReference>
<keyword evidence="2" id="KW-0662">Pyridine nucleotide biosynthesis</keyword>
<evidence type="ECO:0000259" key="8">
    <source>
        <dbReference type="Pfam" id="PF00857"/>
    </source>
</evidence>
<dbReference type="InterPro" id="IPR052347">
    <property type="entry name" value="Isochorismatase_Nicotinamidase"/>
</dbReference>
<dbReference type="PANTHER" id="PTHR11080:SF2">
    <property type="entry name" value="LD05707P"/>
    <property type="match status" value="1"/>
</dbReference>
<evidence type="ECO:0000256" key="2">
    <source>
        <dbReference type="ARBA" id="ARBA00022642"/>
    </source>
</evidence>
<dbReference type="EC" id="3.5.1.19" evidence="6"/>
<dbReference type="InterPro" id="IPR036380">
    <property type="entry name" value="Isochorismatase-like_sf"/>
</dbReference>
<proteinExistence type="inferred from homology"/>
<comment type="pathway">
    <text evidence="5">Cofactor biosynthesis; nicotinate biosynthesis; nicotinate from nicotinamide: step 1/1.</text>
</comment>
<organism evidence="9">
    <name type="scientific">Siphoviridae sp. ct4be24</name>
    <dbReference type="NCBI Taxonomy" id="2826289"/>
    <lineage>
        <taxon>Viruses</taxon>
        <taxon>Duplodnaviria</taxon>
        <taxon>Heunggongvirae</taxon>
        <taxon>Uroviricota</taxon>
        <taxon>Caudoviricetes</taxon>
    </lineage>
</organism>
<dbReference type="Pfam" id="PF00857">
    <property type="entry name" value="Isochorismatase"/>
    <property type="match status" value="1"/>
</dbReference>
<dbReference type="GO" id="GO:0046872">
    <property type="term" value="F:metal ion binding"/>
    <property type="evidence" value="ECO:0007669"/>
    <property type="project" value="UniProtKB-KW"/>
</dbReference>
<name>A0A8S5QRF9_9CAUD</name>
<evidence type="ECO:0000256" key="7">
    <source>
        <dbReference type="ARBA" id="ARBA00043224"/>
    </source>
</evidence>
<protein>
    <recommendedName>
        <fullName evidence="6">nicotinamidase</fullName>
        <ecNumber evidence="6">3.5.1.19</ecNumber>
    </recommendedName>
    <alternativeName>
        <fullName evidence="7">Nicotinamide deamidase</fullName>
    </alternativeName>
</protein>
<reference evidence="9" key="1">
    <citation type="journal article" date="2021" name="Proc. Natl. Acad. Sci. U.S.A.">
        <title>A Catalog of Tens of Thousands of Viruses from Human Metagenomes Reveals Hidden Associations with Chronic Diseases.</title>
        <authorList>
            <person name="Tisza M.J."/>
            <person name="Buck C.B."/>
        </authorList>
    </citation>
    <scope>NUCLEOTIDE SEQUENCE</scope>
    <source>
        <strain evidence="9">Ct4be24</strain>
    </source>
</reference>
<keyword evidence="4" id="KW-0378">Hydrolase</keyword>
<evidence type="ECO:0000256" key="4">
    <source>
        <dbReference type="ARBA" id="ARBA00022801"/>
    </source>
</evidence>
<evidence type="ECO:0000256" key="6">
    <source>
        <dbReference type="ARBA" id="ARBA00039017"/>
    </source>
</evidence>
<dbReference type="PANTHER" id="PTHR11080">
    <property type="entry name" value="PYRAZINAMIDASE/NICOTINAMIDASE"/>
    <property type="match status" value="1"/>
</dbReference>
<dbReference type="InterPro" id="IPR000868">
    <property type="entry name" value="Isochorismatase-like_dom"/>
</dbReference>
<dbReference type="Gene3D" id="3.40.50.850">
    <property type="entry name" value="Isochorismatase-like"/>
    <property type="match status" value="1"/>
</dbReference>